<protein>
    <recommendedName>
        <fullName evidence="1">DUF8156 domain-containing protein</fullName>
    </recommendedName>
</protein>
<keyword evidence="3" id="KW-1185">Reference proteome</keyword>
<organism evidence="2 3">
    <name type="scientific">Leptospira saintgironsiae</name>
    <dbReference type="NCBI Taxonomy" id="2023183"/>
    <lineage>
        <taxon>Bacteria</taxon>
        <taxon>Pseudomonadati</taxon>
        <taxon>Spirochaetota</taxon>
        <taxon>Spirochaetia</taxon>
        <taxon>Leptospirales</taxon>
        <taxon>Leptospiraceae</taxon>
        <taxon>Leptospira</taxon>
    </lineage>
</organism>
<dbReference type="InterPro" id="IPR058469">
    <property type="entry name" value="DUF8156"/>
</dbReference>
<dbReference type="AlphaFoldDB" id="A0A2M9Y7I7"/>
<gene>
    <name evidence="2" type="ORF">CH362_18590</name>
</gene>
<name>A0A2M9Y7I7_9LEPT</name>
<proteinExistence type="predicted"/>
<evidence type="ECO:0000313" key="2">
    <source>
        <dbReference type="EMBL" id="PJZ47550.1"/>
    </source>
</evidence>
<dbReference type="EMBL" id="NPDR01000016">
    <property type="protein sequence ID" value="PJZ47550.1"/>
    <property type="molecule type" value="Genomic_DNA"/>
</dbReference>
<dbReference type="Pfam" id="PF26485">
    <property type="entry name" value="DUF8156"/>
    <property type="match status" value="1"/>
</dbReference>
<feature type="domain" description="DUF8156" evidence="1">
    <location>
        <begin position="1"/>
        <end position="78"/>
    </location>
</feature>
<accession>A0A2M9Y7I7</accession>
<dbReference type="Proteomes" id="UP000231926">
    <property type="component" value="Unassembled WGS sequence"/>
</dbReference>
<reference evidence="2 3" key="1">
    <citation type="submission" date="2017-07" db="EMBL/GenBank/DDBJ databases">
        <title>Leptospira spp. isolated from tropical soils.</title>
        <authorList>
            <person name="Thibeaux R."/>
            <person name="Iraola G."/>
            <person name="Ferres I."/>
            <person name="Bierque E."/>
            <person name="Girault D."/>
            <person name="Soupe-Gilbert M.-E."/>
            <person name="Picardeau M."/>
            <person name="Goarant C."/>
        </authorList>
    </citation>
    <scope>NUCLEOTIDE SEQUENCE [LARGE SCALE GENOMIC DNA]</scope>
    <source>
        <strain evidence="2 3">FH4-C-A2</strain>
    </source>
</reference>
<evidence type="ECO:0000313" key="3">
    <source>
        <dbReference type="Proteomes" id="UP000231926"/>
    </source>
</evidence>
<evidence type="ECO:0000259" key="1">
    <source>
        <dbReference type="Pfam" id="PF26485"/>
    </source>
</evidence>
<comment type="caution">
    <text evidence="2">The sequence shown here is derived from an EMBL/GenBank/DDBJ whole genome shotgun (WGS) entry which is preliminary data.</text>
</comment>
<sequence>MGRTVTAYSQEIKHLADDRFKDFRRALPRKYQEAFDDVMRIAKNQLPAGVMAANPYSIETVLLMAVVVLSSEVNDLKKNKSA</sequence>
<dbReference type="RefSeq" id="WP_100711819.1">
    <property type="nucleotide sequence ID" value="NZ_NPDR01000016.1"/>
</dbReference>
<dbReference type="OrthoDB" id="345515at2"/>